<dbReference type="EMBL" id="GBXM01062095">
    <property type="protein sequence ID" value="JAH46482.1"/>
    <property type="molecule type" value="Transcribed_RNA"/>
</dbReference>
<protein>
    <submittedName>
        <fullName evidence="2">Uncharacterized protein</fullName>
    </submittedName>
</protein>
<keyword evidence="1" id="KW-0732">Signal</keyword>
<feature type="signal peptide" evidence="1">
    <location>
        <begin position="1"/>
        <end position="16"/>
    </location>
</feature>
<accession>A0A0E9SYZ5</accession>
<reference evidence="2" key="2">
    <citation type="journal article" date="2015" name="Fish Shellfish Immunol.">
        <title>Early steps in the European eel (Anguilla anguilla)-Vibrio vulnificus interaction in the gills: Role of the RtxA13 toxin.</title>
        <authorList>
            <person name="Callol A."/>
            <person name="Pajuelo D."/>
            <person name="Ebbesson L."/>
            <person name="Teles M."/>
            <person name="MacKenzie S."/>
            <person name="Amaro C."/>
        </authorList>
    </citation>
    <scope>NUCLEOTIDE SEQUENCE</scope>
</reference>
<organism evidence="2">
    <name type="scientific">Anguilla anguilla</name>
    <name type="common">European freshwater eel</name>
    <name type="synonym">Muraena anguilla</name>
    <dbReference type="NCBI Taxonomy" id="7936"/>
    <lineage>
        <taxon>Eukaryota</taxon>
        <taxon>Metazoa</taxon>
        <taxon>Chordata</taxon>
        <taxon>Craniata</taxon>
        <taxon>Vertebrata</taxon>
        <taxon>Euteleostomi</taxon>
        <taxon>Actinopterygii</taxon>
        <taxon>Neopterygii</taxon>
        <taxon>Teleostei</taxon>
        <taxon>Anguilliformes</taxon>
        <taxon>Anguillidae</taxon>
        <taxon>Anguilla</taxon>
    </lineage>
</organism>
<proteinExistence type="predicted"/>
<feature type="chain" id="PRO_5002432753" evidence="1">
    <location>
        <begin position="17"/>
        <end position="71"/>
    </location>
</feature>
<evidence type="ECO:0000256" key="1">
    <source>
        <dbReference type="SAM" id="SignalP"/>
    </source>
</evidence>
<reference evidence="2" key="1">
    <citation type="submission" date="2014-11" db="EMBL/GenBank/DDBJ databases">
        <authorList>
            <person name="Amaro Gonzalez C."/>
        </authorList>
    </citation>
    <scope>NUCLEOTIDE SEQUENCE</scope>
</reference>
<evidence type="ECO:0000313" key="2">
    <source>
        <dbReference type="EMBL" id="JAH46482.1"/>
    </source>
</evidence>
<name>A0A0E9SYZ5_ANGAN</name>
<dbReference type="AlphaFoldDB" id="A0A0E9SYZ5"/>
<sequence length="71" mass="8179">MWSLNVNSSSFSPVLLFELVSLTPSSVQKETDASGTKFSRHKKKREEFFYYYLSVPCFPPTRPFLLGRGNK</sequence>